<feature type="compositionally biased region" description="Polar residues" evidence="1">
    <location>
        <begin position="1"/>
        <end position="14"/>
    </location>
</feature>
<dbReference type="InParanoid" id="A0A1V9X9P6"/>
<name>A0A1V9X9P6_9ACAR</name>
<dbReference type="Proteomes" id="UP000192247">
    <property type="component" value="Unassembled WGS sequence"/>
</dbReference>
<comment type="caution">
    <text evidence="2">The sequence shown here is derived from an EMBL/GenBank/DDBJ whole genome shotgun (WGS) entry which is preliminary data.</text>
</comment>
<evidence type="ECO:0000313" key="3">
    <source>
        <dbReference type="Proteomes" id="UP000192247"/>
    </source>
</evidence>
<dbReference type="EMBL" id="MNPL01018040">
    <property type="protein sequence ID" value="OQR70275.1"/>
    <property type="molecule type" value="Genomic_DNA"/>
</dbReference>
<evidence type="ECO:0000256" key="1">
    <source>
        <dbReference type="SAM" id="MobiDB-lite"/>
    </source>
</evidence>
<accession>A0A1V9X9P6</accession>
<keyword evidence="3" id="KW-1185">Reference proteome</keyword>
<organism evidence="2 3">
    <name type="scientific">Tropilaelaps mercedesae</name>
    <dbReference type="NCBI Taxonomy" id="418985"/>
    <lineage>
        <taxon>Eukaryota</taxon>
        <taxon>Metazoa</taxon>
        <taxon>Ecdysozoa</taxon>
        <taxon>Arthropoda</taxon>
        <taxon>Chelicerata</taxon>
        <taxon>Arachnida</taxon>
        <taxon>Acari</taxon>
        <taxon>Parasitiformes</taxon>
        <taxon>Mesostigmata</taxon>
        <taxon>Gamasina</taxon>
        <taxon>Dermanyssoidea</taxon>
        <taxon>Laelapidae</taxon>
        <taxon>Tropilaelaps</taxon>
    </lineage>
</organism>
<feature type="region of interest" description="Disordered" evidence="1">
    <location>
        <begin position="1"/>
        <end position="22"/>
    </location>
</feature>
<protein>
    <submittedName>
        <fullName evidence="2">Uncharacterized protein</fullName>
    </submittedName>
</protein>
<gene>
    <name evidence="2" type="ORF">BIW11_11732</name>
</gene>
<proteinExistence type="predicted"/>
<feature type="non-terminal residue" evidence="2">
    <location>
        <position position="22"/>
    </location>
</feature>
<evidence type="ECO:0000313" key="2">
    <source>
        <dbReference type="EMBL" id="OQR70275.1"/>
    </source>
</evidence>
<sequence>MKQQQPLIWIQTPSFRRPSEMT</sequence>
<dbReference type="AlphaFoldDB" id="A0A1V9X9P6"/>
<reference evidence="2 3" key="1">
    <citation type="journal article" date="2017" name="Gigascience">
        <title>Draft genome of the honey bee ectoparasitic mite, Tropilaelaps mercedesae, is shaped by the parasitic life history.</title>
        <authorList>
            <person name="Dong X."/>
            <person name="Armstrong S.D."/>
            <person name="Xia D."/>
            <person name="Makepeace B.L."/>
            <person name="Darby A.C."/>
            <person name="Kadowaki T."/>
        </authorList>
    </citation>
    <scope>NUCLEOTIDE SEQUENCE [LARGE SCALE GENOMIC DNA]</scope>
    <source>
        <strain evidence="2">Wuxi-XJTLU</strain>
    </source>
</reference>